<evidence type="ECO:0000313" key="2">
    <source>
        <dbReference type="Proteomes" id="UP000007264"/>
    </source>
</evidence>
<dbReference type="AlphaFoldDB" id="I0YMM0"/>
<dbReference type="KEGG" id="csl:COCSUDRAFT_34193"/>
<dbReference type="EMBL" id="AGSI01000018">
    <property type="protein sequence ID" value="EIE19639.1"/>
    <property type="molecule type" value="Genomic_DNA"/>
</dbReference>
<dbReference type="Proteomes" id="UP000007264">
    <property type="component" value="Unassembled WGS sequence"/>
</dbReference>
<organism evidence="1 2">
    <name type="scientific">Coccomyxa subellipsoidea (strain C-169)</name>
    <name type="common">Green microalga</name>
    <dbReference type="NCBI Taxonomy" id="574566"/>
    <lineage>
        <taxon>Eukaryota</taxon>
        <taxon>Viridiplantae</taxon>
        <taxon>Chlorophyta</taxon>
        <taxon>core chlorophytes</taxon>
        <taxon>Trebouxiophyceae</taxon>
        <taxon>Trebouxiophyceae incertae sedis</taxon>
        <taxon>Coccomyxaceae</taxon>
        <taxon>Coccomyxa</taxon>
        <taxon>Coccomyxa subellipsoidea</taxon>
    </lineage>
</organism>
<comment type="caution">
    <text evidence="1">The sequence shown here is derived from an EMBL/GenBank/DDBJ whole genome shotgun (WGS) entry which is preliminary data.</text>
</comment>
<dbReference type="RefSeq" id="XP_005644183.1">
    <property type="nucleotide sequence ID" value="XM_005644126.1"/>
</dbReference>
<keyword evidence="2" id="KW-1185">Reference proteome</keyword>
<protein>
    <submittedName>
        <fullName evidence="1">Uncharacterized protein</fullName>
    </submittedName>
</protein>
<accession>I0YMM0</accession>
<dbReference type="GeneID" id="17037611"/>
<proteinExistence type="predicted"/>
<sequence>MTEALLLLGASDNLTINYSFDDNQICAANVGTNLCTDFLTGLSVGSSHEHMQCALRLAHAQCM</sequence>
<reference evidence="1 2" key="1">
    <citation type="journal article" date="2012" name="Genome Biol.">
        <title>The genome of the polar eukaryotic microalga coccomyxa subellipsoidea reveals traits of cold adaptation.</title>
        <authorList>
            <person name="Blanc G."/>
            <person name="Agarkova I."/>
            <person name="Grimwood J."/>
            <person name="Kuo A."/>
            <person name="Brueggeman A."/>
            <person name="Dunigan D."/>
            <person name="Gurnon J."/>
            <person name="Ladunga I."/>
            <person name="Lindquist E."/>
            <person name="Lucas S."/>
            <person name="Pangilinan J."/>
            <person name="Proschold T."/>
            <person name="Salamov A."/>
            <person name="Schmutz J."/>
            <person name="Weeks D."/>
            <person name="Yamada T."/>
            <person name="Claverie J.M."/>
            <person name="Grigoriev I."/>
            <person name="Van Etten J."/>
            <person name="Lomsadze A."/>
            <person name="Borodovsky M."/>
        </authorList>
    </citation>
    <scope>NUCLEOTIDE SEQUENCE [LARGE SCALE GENOMIC DNA]</scope>
    <source>
        <strain evidence="1 2">C-169</strain>
    </source>
</reference>
<evidence type="ECO:0000313" key="1">
    <source>
        <dbReference type="EMBL" id="EIE19639.1"/>
    </source>
</evidence>
<name>I0YMM0_COCSC</name>
<gene>
    <name evidence="1" type="ORF">COCSUDRAFT_34193</name>
</gene>